<dbReference type="PANTHER" id="PTHR43479">
    <property type="entry name" value="ACREF/ENVCD OPERON REPRESSOR-RELATED"/>
    <property type="match status" value="1"/>
</dbReference>
<evidence type="ECO:0000256" key="3">
    <source>
        <dbReference type="PROSITE-ProRule" id="PRU00335"/>
    </source>
</evidence>
<keyword evidence="1" id="KW-0678">Repressor</keyword>
<dbReference type="SUPFAM" id="SSF46689">
    <property type="entry name" value="Homeodomain-like"/>
    <property type="match status" value="1"/>
</dbReference>
<proteinExistence type="predicted"/>
<dbReference type="SUPFAM" id="SSF48498">
    <property type="entry name" value="Tetracyclin repressor-like, C-terminal domain"/>
    <property type="match status" value="1"/>
</dbReference>
<dbReference type="Gene3D" id="1.10.10.60">
    <property type="entry name" value="Homeodomain-like"/>
    <property type="match status" value="1"/>
</dbReference>
<evidence type="ECO:0000259" key="4">
    <source>
        <dbReference type="PROSITE" id="PS50977"/>
    </source>
</evidence>
<protein>
    <submittedName>
        <fullName evidence="5">TetR/AcrR family transcriptional regulator</fullName>
    </submittedName>
</protein>
<dbReference type="RefSeq" id="WP_289214255.1">
    <property type="nucleotide sequence ID" value="NZ_JAPVRC010000001.1"/>
</dbReference>
<dbReference type="InterPro" id="IPR050624">
    <property type="entry name" value="HTH-type_Tx_Regulator"/>
</dbReference>
<evidence type="ECO:0000313" key="6">
    <source>
        <dbReference type="Proteomes" id="UP001596494"/>
    </source>
</evidence>
<comment type="caution">
    <text evidence="5">The sequence shown here is derived from an EMBL/GenBank/DDBJ whole genome shotgun (WGS) entry which is preliminary data.</text>
</comment>
<dbReference type="EMBL" id="JBHTBY010000006">
    <property type="protein sequence ID" value="MFC7320629.1"/>
    <property type="molecule type" value="Genomic_DNA"/>
</dbReference>
<dbReference type="Pfam" id="PF00440">
    <property type="entry name" value="TetR_N"/>
    <property type="match status" value="1"/>
</dbReference>
<dbReference type="InterPro" id="IPR001647">
    <property type="entry name" value="HTH_TetR"/>
</dbReference>
<name>A0ABW2K1V4_9BACI</name>
<dbReference type="InterPro" id="IPR009057">
    <property type="entry name" value="Homeodomain-like_sf"/>
</dbReference>
<evidence type="ECO:0000313" key="5">
    <source>
        <dbReference type="EMBL" id="MFC7320629.1"/>
    </source>
</evidence>
<keyword evidence="2 3" id="KW-0238">DNA-binding</keyword>
<sequence length="194" mass="22767">MGRKKALTKEELFQATGQLIRTDGIHGVHFKKLSEKLEVGRSTLYEYYRNKDQLLIAYLREIMNEMNGRIESIPHHLKANEKLRKFLFILLDHAQIHQVERMIRDIQTSDQELAAYYMEQLAEEHQKAYQIMIDWIEEAKRKGIWSAEVDTGIIADIIFHAILFPYKNKVGNEQMADQILNLIEHGVAENKMTK</sequence>
<evidence type="ECO:0000256" key="2">
    <source>
        <dbReference type="ARBA" id="ARBA00023125"/>
    </source>
</evidence>
<reference evidence="6" key="1">
    <citation type="journal article" date="2019" name="Int. J. Syst. Evol. Microbiol.">
        <title>The Global Catalogue of Microorganisms (GCM) 10K type strain sequencing project: providing services to taxonomists for standard genome sequencing and annotation.</title>
        <authorList>
            <consortium name="The Broad Institute Genomics Platform"/>
            <consortium name="The Broad Institute Genome Sequencing Center for Infectious Disease"/>
            <person name="Wu L."/>
            <person name="Ma J."/>
        </authorList>
    </citation>
    <scope>NUCLEOTIDE SEQUENCE [LARGE SCALE GENOMIC DNA]</scope>
    <source>
        <strain evidence="6">CCUG 73951</strain>
    </source>
</reference>
<accession>A0ABW2K1V4</accession>
<feature type="DNA-binding region" description="H-T-H motif" evidence="3">
    <location>
        <begin position="29"/>
        <end position="48"/>
    </location>
</feature>
<evidence type="ECO:0000256" key="1">
    <source>
        <dbReference type="ARBA" id="ARBA00022491"/>
    </source>
</evidence>
<dbReference type="Proteomes" id="UP001596494">
    <property type="component" value="Unassembled WGS sequence"/>
</dbReference>
<dbReference type="Gene3D" id="1.10.357.10">
    <property type="entry name" value="Tetracycline Repressor, domain 2"/>
    <property type="match status" value="1"/>
</dbReference>
<keyword evidence="6" id="KW-1185">Reference proteome</keyword>
<organism evidence="5 6">
    <name type="scientific">Halobacillus campisalis</name>
    <dbReference type="NCBI Taxonomy" id="435909"/>
    <lineage>
        <taxon>Bacteria</taxon>
        <taxon>Bacillati</taxon>
        <taxon>Bacillota</taxon>
        <taxon>Bacilli</taxon>
        <taxon>Bacillales</taxon>
        <taxon>Bacillaceae</taxon>
        <taxon>Halobacillus</taxon>
    </lineage>
</organism>
<dbReference type="InterPro" id="IPR036271">
    <property type="entry name" value="Tet_transcr_reg_TetR-rel_C_sf"/>
</dbReference>
<gene>
    <name evidence="5" type="ORF">ACFQMN_07025</name>
</gene>
<dbReference type="PANTHER" id="PTHR43479:SF11">
    <property type="entry name" value="ACREF_ENVCD OPERON REPRESSOR-RELATED"/>
    <property type="match status" value="1"/>
</dbReference>
<dbReference type="PROSITE" id="PS50977">
    <property type="entry name" value="HTH_TETR_2"/>
    <property type="match status" value="1"/>
</dbReference>
<feature type="domain" description="HTH tetR-type" evidence="4">
    <location>
        <begin position="6"/>
        <end position="66"/>
    </location>
</feature>